<keyword evidence="1 2" id="KW-0732">Signal</keyword>
<comment type="caution">
    <text evidence="4">The sequence shown here is derived from an EMBL/GenBank/DDBJ whole genome shotgun (WGS) entry which is preliminary data.</text>
</comment>
<evidence type="ECO:0000313" key="5">
    <source>
        <dbReference type="Proteomes" id="UP000032578"/>
    </source>
</evidence>
<dbReference type="STRING" id="1435349.PW52_01720"/>
<dbReference type="PATRIC" id="fig|1435349.4.peg.355"/>
<dbReference type="InterPro" id="IPR026444">
    <property type="entry name" value="Secre_tail"/>
</dbReference>
<feature type="chain" id="PRO_5002326067" description="Secretion system C-terminal sorting domain-containing protein" evidence="2">
    <location>
        <begin position="19"/>
        <end position="543"/>
    </location>
</feature>
<evidence type="ECO:0000259" key="3">
    <source>
        <dbReference type="Pfam" id="PF18962"/>
    </source>
</evidence>
<feature type="signal peptide" evidence="2">
    <location>
        <begin position="1"/>
        <end position="18"/>
    </location>
</feature>
<organism evidence="4 5">
    <name type="scientific">Neotamlana sedimentorum</name>
    <dbReference type="NCBI Taxonomy" id="1435349"/>
    <lineage>
        <taxon>Bacteria</taxon>
        <taxon>Pseudomonadati</taxon>
        <taxon>Bacteroidota</taxon>
        <taxon>Flavobacteriia</taxon>
        <taxon>Flavobacteriales</taxon>
        <taxon>Flavobacteriaceae</taxon>
        <taxon>Neotamlana</taxon>
    </lineage>
</organism>
<protein>
    <recommendedName>
        <fullName evidence="3">Secretion system C-terminal sorting domain-containing protein</fullName>
    </recommendedName>
</protein>
<gene>
    <name evidence="4" type="ORF">PW52_01720</name>
</gene>
<dbReference type="RefSeq" id="WP_044631180.1">
    <property type="nucleotide sequence ID" value="NZ_JTDW01000001.1"/>
</dbReference>
<evidence type="ECO:0000256" key="2">
    <source>
        <dbReference type="SAM" id="SignalP"/>
    </source>
</evidence>
<accession>A0A0D7WER3</accession>
<dbReference type="EMBL" id="JTDW01000001">
    <property type="protein sequence ID" value="KJD37193.1"/>
    <property type="molecule type" value="Genomic_DNA"/>
</dbReference>
<proteinExistence type="predicted"/>
<feature type="domain" description="Secretion system C-terminal sorting" evidence="3">
    <location>
        <begin position="476"/>
        <end position="542"/>
    </location>
</feature>
<sequence length="543" mass="60078">MRNLFTTLFLSATIAAIAQDVNLTDVFSDGGPTRLDNTSLSFTRNFSATPSTFSVFNYYPEESIYHASITYDNGQNDEGYVMRIGKGAQIYSFRNSVHGEIVPPQHRTNIASNGLHHTPFVDDVFQMVAASSRHTGTAPDIIHQAGSYVRLPEQVDENNHPFYSPLIAEHFDADDKSFTTVNWGQQPNTDKNLTLGYTADLMFYTRHKNIGNGVIQVDNILHNFGQQDFTFLDVPWGGVRHSSMPYLFVSNEDNSYSLQTPASFPVKEISIASTGGWIAYSSSQDGNGPSMGLVFTRDQSAGPGVIRWGEAIANDRDFYVLELIRFPQGNLSGGKSMQFRTFMVLGSSVDDVKSKILDSGLEGEAFITANNNTKDQTTDIHYQVTSSGSKFEVSETTQANSDLTLEATPFQNSLPVCLIEGADGTNRITTDLYTYSSFPYDRTALSWKLLGYSEQAVNFDVLGISEQVINKTDFKVYPNPVESIITIQGFANLTVVDLYDINGRILLSKIISNESETIDLSHLKSGTYYLKTNSGAKQLIVKK</sequence>
<dbReference type="NCBIfam" id="TIGR04183">
    <property type="entry name" value="Por_Secre_tail"/>
    <property type="match status" value="1"/>
</dbReference>
<evidence type="ECO:0000313" key="4">
    <source>
        <dbReference type="EMBL" id="KJD37193.1"/>
    </source>
</evidence>
<dbReference type="Proteomes" id="UP000032578">
    <property type="component" value="Unassembled WGS sequence"/>
</dbReference>
<dbReference type="OrthoDB" id="1243990at2"/>
<evidence type="ECO:0000256" key="1">
    <source>
        <dbReference type="ARBA" id="ARBA00022729"/>
    </source>
</evidence>
<dbReference type="Pfam" id="PF18962">
    <property type="entry name" value="Por_Secre_tail"/>
    <property type="match status" value="1"/>
</dbReference>
<dbReference type="AlphaFoldDB" id="A0A0D7WER3"/>
<keyword evidence="5" id="KW-1185">Reference proteome</keyword>
<name>A0A0D7WER3_9FLAO</name>
<reference evidence="4 5" key="1">
    <citation type="submission" date="2014-11" db="EMBL/GenBank/DDBJ databases">
        <title>Tamlana sedimentorum sp. nov., isolated from shallow sand sediments of the Sea of Japan.</title>
        <authorList>
            <person name="Romanenko L.A."/>
        </authorList>
    </citation>
    <scope>NUCLEOTIDE SEQUENCE [LARGE SCALE GENOMIC DNA]</scope>
    <source>
        <strain evidence="4 5">JCM 19808</strain>
    </source>
</reference>